<sequence>MASVNADQKKAFDLPFHLIRAYLLHSTIPKVVVSEQVMEAHPFPLTIRHSSCELGSLKGWTYKFVVGSAGKLLALWTLQVNPTIGSCLNVPPAISDCSFLLLSRSTGHSNLHEKFRSEIYKVTNRTYITLPCPQGGSSPDQC</sequence>
<proteinExistence type="predicted"/>
<dbReference type="AlphaFoldDB" id="A0A0A9XA08"/>
<reference evidence="1" key="1">
    <citation type="journal article" date="2014" name="PLoS ONE">
        <title>Transcriptome-Based Identification of ABC Transporters in the Western Tarnished Plant Bug Lygus hesperus.</title>
        <authorList>
            <person name="Hull J.J."/>
            <person name="Chaney K."/>
            <person name="Geib S.M."/>
            <person name="Fabrick J.A."/>
            <person name="Brent C.S."/>
            <person name="Walsh D."/>
            <person name="Lavine L.C."/>
        </authorList>
    </citation>
    <scope>NUCLEOTIDE SEQUENCE</scope>
</reference>
<protein>
    <submittedName>
        <fullName evidence="1">Leucine--tRNA ligase</fullName>
    </submittedName>
</protein>
<dbReference type="EMBL" id="GBHO01028001">
    <property type="protein sequence ID" value="JAG15603.1"/>
    <property type="molecule type" value="Transcribed_RNA"/>
</dbReference>
<organism evidence="1">
    <name type="scientific">Lygus hesperus</name>
    <name type="common">Western plant bug</name>
    <dbReference type="NCBI Taxonomy" id="30085"/>
    <lineage>
        <taxon>Eukaryota</taxon>
        <taxon>Metazoa</taxon>
        <taxon>Ecdysozoa</taxon>
        <taxon>Arthropoda</taxon>
        <taxon>Hexapoda</taxon>
        <taxon>Insecta</taxon>
        <taxon>Pterygota</taxon>
        <taxon>Neoptera</taxon>
        <taxon>Paraneoptera</taxon>
        <taxon>Hemiptera</taxon>
        <taxon>Heteroptera</taxon>
        <taxon>Panheteroptera</taxon>
        <taxon>Cimicomorpha</taxon>
        <taxon>Miridae</taxon>
        <taxon>Mirini</taxon>
        <taxon>Lygus</taxon>
    </lineage>
</organism>
<dbReference type="GO" id="GO:0016874">
    <property type="term" value="F:ligase activity"/>
    <property type="evidence" value="ECO:0007669"/>
    <property type="project" value="UniProtKB-KW"/>
</dbReference>
<gene>
    <name evidence="1" type="primary">leuS_20</name>
    <name evidence="1" type="ORF">CM83_28584</name>
    <name evidence="2" type="ORF">g.37038</name>
</gene>
<feature type="non-terminal residue" evidence="1">
    <location>
        <position position="142"/>
    </location>
</feature>
<evidence type="ECO:0000313" key="1">
    <source>
        <dbReference type="EMBL" id="JAG15603.1"/>
    </source>
</evidence>
<name>A0A0A9XA08_LYGHE</name>
<dbReference type="EMBL" id="GDHC01009644">
    <property type="protein sequence ID" value="JAQ08985.1"/>
    <property type="molecule type" value="Transcribed_RNA"/>
</dbReference>
<reference evidence="1" key="2">
    <citation type="submission" date="2014-07" db="EMBL/GenBank/DDBJ databases">
        <authorList>
            <person name="Hull J."/>
        </authorList>
    </citation>
    <scope>NUCLEOTIDE SEQUENCE</scope>
</reference>
<accession>A0A0A9XA08</accession>
<keyword evidence="1" id="KW-0436">Ligase</keyword>
<reference evidence="2" key="3">
    <citation type="journal article" date="2016" name="Gigascience">
        <title>De novo construction of an expanded transcriptome assembly for the western tarnished plant bug, Lygus hesperus.</title>
        <authorList>
            <person name="Tassone E.E."/>
            <person name="Geib S.M."/>
            <person name="Hall B."/>
            <person name="Fabrick J.A."/>
            <person name="Brent C.S."/>
            <person name="Hull J.J."/>
        </authorList>
    </citation>
    <scope>NUCLEOTIDE SEQUENCE</scope>
</reference>
<evidence type="ECO:0000313" key="2">
    <source>
        <dbReference type="EMBL" id="JAQ08985.1"/>
    </source>
</evidence>